<reference evidence="1 2" key="1">
    <citation type="submission" date="2016-10" db="EMBL/GenBank/DDBJ databases">
        <authorList>
            <person name="de Groot N.N."/>
        </authorList>
    </citation>
    <scope>NUCLEOTIDE SEQUENCE [LARGE SCALE GENOMIC DNA]</scope>
    <source>
        <strain evidence="1 2">DSM 13760</strain>
    </source>
</reference>
<dbReference type="OrthoDB" id="2931769at2"/>
<gene>
    <name evidence="1" type="ORF">SAMN04488559_1402</name>
</gene>
<dbReference type="Pfam" id="PF07252">
    <property type="entry name" value="DUF1433"/>
    <property type="match status" value="1"/>
</dbReference>
<dbReference type="EMBL" id="FOHA01000040">
    <property type="protein sequence ID" value="SES10176.1"/>
    <property type="molecule type" value="Genomic_DNA"/>
</dbReference>
<dbReference type="AlphaFoldDB" id="A0A1H9UL48"/>
<proteinExistence type="predicted"/>
<evidence type="ECO:0008006" key="3">
    <source>
        <dbReference type="Google" id="ProtNLM"/>
    </source>
</evidence>
<dbReference type="RefSeq" id="WP_092654329.1">
    <property type="nucleotide sequence ID" value="NZ_FOHA01000040.1"/>
</dbReference>
<dbReference type="STRING" id="142588.SAMN04488559_1402"/>
<evidence type="ECO:0000313" key="1">
    <source>
        <dbReference type="EMBL" id="SES10176.1"/>
    </source>
</evidence>
<dbReference type="InterPro" id="IPR009881">
    <property type="entry name" value="DUF1433"/>
</dbReference>
<sequence length="132" mass="15623">MTKKKIIIAAGVFILLLLGGYKYIEHQENKEQKQQKTEQIFWSEQKIRIEKFIKYNFNDIETVTFTETYKTPMSVGIHGYVNNDEENLYFSATIYNEQDTFEADITVHPELDKLSKEPYHVFSVSEIEELEE</sequence>
<name>A0A1H9UL48_9LACT</name>
<dbReference type="Proteomes" id="UP000198948">
    <property type="component" value="Unassembled WGS sequence"/>
</dbReference>
<protein>
    <recommendedName>
        <fullName evidence="3">DUF1433 domain-containing protein</fullName>
    </recommendedName>
</protein>
<evidence type="ECO:0000313" key="2">
    <source>
        <dbReference type="Proteomes" id="UP000198948"/>
    </source>
</evidence>
<organism evidence="1 2">
    <name type="scientific">Isobaculum melis</name>
    <dbReference type="NCBI Taxonomy" id="142588"/>
    <lineage>
        <taxon>Bacteria</taxon>
        <taxon>Bacillati</taxon>
        <taxon>Bacillota</taxon>
        <taxon>Bacilli</taxon>
        <taxon>Lactobacillales</taxon>
        <taxon>Carnobacteriaceae</taxon>
        <taxon>Isobaculum</taxon>
    </lineage>
</organism>
<dbReference type="Gene3D" id="3.10.450.130">
    <property type="entry name" value="folded 79 residue fragment of lin0334 like domains"/>
    <property type="match status" value="1"/>
</dbReference>
<accession>A0A1H9UL48</accession>
<keyword evidence="2" id="KW-1185">Reference proteome</keyword>